<evidence type="ECO:0000313" key="6">
    <source>
        <dbReference type="EMBL" id="KAJ8533209.1"/>
    </source>
</evidence>
<evidence type="ECO:0000256" key="5">
    <source>
        <dbReference type="ARBA" id="ARBA00023089"/>
    </source>
</evidence>
<evidence type="ECO:0000256" key="4">
    <source>
        <dbReference type="ARBA" id="ARBA00023054"/>
    </source>
</evidence>
<dbReference type="OrthoDB" id="10347979at2759"/>
<proteinExistence type="inferred from homology"/>
<name>A0A9Q1LBG4_9SOLA</name>
<organism evidence="6 7">
    <name type="scientific">Anisodus acutangulus</name>
    <dbReference type="NCBI Taxonomy" id="402998"/>
    <lineage>
        <taxon>Eukaryota</taxon>
        <taxon>Viridiplantae</taxon>
        <taxon>Streptophyta</taxon>
        <taxon>Embryophyta</taxon>
        <taxon>Tracheophyta</taxon>
        <taxon>Spermatophyta</taxon>
        <taxon>Magnoliopsida</taxon>
        <taxon>eudicotyledons</taxon>
        <taxon>Gunneridae</taxon>
        <taxon>Pentapetalae</taxon>
        <taxon>asterids</taxon>
        <taxon>lamiids</taxon>
        <taxon>Solanales</taxon>
        <taxon>Solanaceae</taxon>
        <taxon>Solanoideae</taxon>
        <taxon>Hyoscyameae</taxon>
        <taxon>Anisodus</taxon>
    </lineage>
</organism>
<dbReference type="EMBL" id="JAJAGQ010000020">
    <property type="protein sequence ID" value="KAJ8533209.1"/>
    <property type="molecule type" value="Genomic_DNA"/>
</dbReference>
<dbReference type="PANTHER" id="PTHR33405:SF17">
    <property type="entry name" value="PROTEIN FLC EXPRESSOR"/>
    <property type="match status" value="1"/>
</dbReference>
<reference evidence="7" key="1">
    <citation type="journal article" date="2023" name="Proc. Natl. Acad. Sci. U.S.A.">
        <title>Genomic and structural basis for evolution of tropane alkaloid biosynthesis.</title>
        <authorList>
            <person name="Wanga Y.-J."/>
            <person name="Taina T."/>
            <person name="Yua J.-Y."/>
            <person name="Lia J."/>
            <person name="Xua B."/>
            <person name="Chenc J."/>
            <person name="D'Auriad J.C."/>
            <person name="Huanga J.-P."/>
            <person name="Huanga S.-X."/>
        </authorList>
    </citation>
    <scope>NUCLEOTIDE SEQUENCE [LARGE SCALE GENOMIC DNA]</scope>
    <source>
        <strain evidence="7">cv. KIB-2019</strain>
    </source>
</reference>
<evidence type="ECO:0000256" key="2">
    <source>
        <dbReference type="ARBA" id="ARBA00022473"/>
    </source>
</evidence>
<dbReference type="AlphaFoldDB" id="A0A9Q1LBG4"/>
<comment type="similarity">
    <text evidence="1">Belongs to the FLX family.</text>
</comment>
<dbReference type="PANTHER" id="PTHR33405">
    <property type="entry name" value="PROTEIN FLX-LIKE 2"/>
    <property type="match status" value="1"/>
</dbReference>
<accession>A0A9Q1LBG4</accession>
<keyword evidence="7" id="KW-1185">Reference proteome</keyword>
<keyword evidence="4" id="KW-0175">Coiled coil</keyword>
<dbReference type="InterPro" id="IPR040353">
    <property type="entry name" value="FLX/FLX-like"/>
</dbReference>
<dbReference type="GO" id="GO:0009908">
    <property type="term" value="P:flower development"/>
    <property type="evidence" value="ECO:0007669"/>
    <property type="project" value="UniProtKB-KW"/>
</dbReference>
<comment type="caution">
    <text evidence="6">The sequence shown here is derived from an EMBL/GenBank/DDBJ whole genome shotgun (WGS) entry which is preliminary data.</text>
</comment>
<dbReference type="Proteomes" id="UP001152561">
    <property type="component" value="Unassembled WGS sequence"/>
</dbReference>
<dbReference type="GO" id="GO:0030154">
    <property type="term" value="P:cell differentiation"/>
    <property type="evidence" value="ECO:0007669"/>
    <property type="project" value="UniProtKB-KW"/>
</dbReference>
<keyword evidence="5" id="KW-0287">Flowering</keyword>
<keyword evidence="3" id="KW-0221">Differentiation</keyword>
<keyword evidence="2" id="KW-0217">Developmental protein</keyword>
<evidence type="ECO:0000313" key="7">
    <source>
        <dbReference type="Proteomes" id="UP001152561"/>
    </source>
</evidence>
<sequence>MNRAAIEYEKNMHGTNLEYSQATEKHKITVTSEIEKLHAELANAERRARAAAPSNSNHLFAAATPSFTYSANYGNPERGCGGNLYPAPYAVHEVQGSTDASTQYVPGAMSYGSHGPYDMSKPYVHH</sequence>
<evidence type="ECO:0000256" key="1">
    <source>
        <dbReference type="ARBA" id="ARBA00005405"/>
    </source>
</evidence>
<protein>
    <submittedName>
        <fullName evidence="6">Uncharacterized protein</fullName>
    </submittedName>
</protein>
<gene>
    <name evidence="6" type="ORF">K7X08_016098</name>
</gene>
<evidence type="ECO:0000256" key="3">
    <source>
        <dbReference type="ARBA" id="ARBA00022782"/>
    </source>
</evidence>